<proteinExistence type="inferred from homology"/>
<accession>A0A9Q0W1M8</accession>
<feature type="compositionally biased region" description="Basic residues" evidence="2">
    <location>
        <begin position="68"/>
        <end position="80"/>
    </location>
</feature>
<feature type="transmembrane region" description="Helical" evidence="3">
    <location>
        <begin position="26"/>
        <end position="50"/>
    </location>
</feature>
<dbReference type="InterPro" id="IPR051014">
    <property type="entry name" value="Cation_Transport_ATPase_IB"/>
</dbReference>
<evidence type="ECO:0000256" key="2">
    <source>
        <dbReference type="SAM" id="MobiDB-lite"/>
    </source>
</evidence>
<comment type="caution">
    <text evidence="4">The sequence shown here is derived from an EMBL/GenBank/DDBJ whole genome shotgun (WGS) entry which is preliminary data.</text>
</comment>
<sequence>MTGYMVVGDFQWHAAILALAFDGHPLVWAAVLADVGTWLLVIFNGMMLLLRGTHNHAGKCTKISGAFHSHKHGNKNSSHNHHSDSKESRRRNVGLRNGANWSSKFNLHLMVLLWP</sequence>
<dbReference type="Proteomes" id="UP001151752">
    <property type="component" value="Chromosome 18"/>
</dbReference>
<comment type="similarity">
    <text evidence="1">Belongs to the cation transport ATPase (P-type) (TC 3.A.3) family. Type IB subfamily.</text>
</comment>
<evidence type="ECO:0000256" key="3">
    <source>
        <dbReference type="SAM" id="Phobius"/>
    </source>
</evidence>
<keyword evidence="5" id="KW-1185">Reference proteome</keyword>
<dbReference type="EMBL" id="JAPFFM010000006">
    <property type="protein sequence ID" value="KAJ6758882.1"/>
    <property type="molecule type" value="Genomic_DNA"/>
</dbReference>
<keyword evidence="3" id="KW-0812">Transmembrane</keyword>
<feature type="region of interest" description="Disordered" evidence="2">
    <location>
        <begin position="68"/>
        <end position="92"/>
    </location>
</feature>
<dbReference type="GO" id="GO:0022857">
    <property type="term" value="F:transmembrane transporter activity"/>
    <property type="evidence" value="ECO:0007669"/>
    <property type="project" value="TreeGrafter"/>
</dbReference>
<reference evidence="4" key="2">
    <citation type="journal article" date="2023" name="Int. J. Mol. Sci.">
        <title>De Novo Assembly and Annotation of 11 Diverse Shrub Willow (Salix) Genomes Reveals Novel Gene Organization in Sex-Linked Regions.</title>
        <authorList>
            <person name="Hyden B."/>
            <person name="Feng K."/>
            <person name="Yates T.B."/>
            <person name="Jawdy S."/>
            <person name="Cereghino C."/>
            <person name="Smart L.B."/>
            <person name="Muchero W."/>
        </authorList>
    </citation>
    <scope>NUCLEOTIDE SEQUENCE</scope>
    <source>
        <tissue evidence="4">Shoot tip</tissue>
    </source>
</reference>
<dbReference type="AlphaFoldDB" id="A0A9Q0W1M8"/>
<keyword evidence="3" id="KW-0472">Membrane</keyword>
<reference evidence="4" key="1">
    <citation type="submission" date="2022-11" db="EMBL/GenBank/DDBJ databases">
        <authorList>
            <person name="Hyden B.L."/>
            <person name="Feng K."/>
            <person name="Yates T."/>
            <person name="Jawdy S."/>
            <person name="Smart L.B."/>
            <person name="Muchero W."/>
        </authorList>
    </citation>
    <scope>NUCLEOTIDE SEQUENCE</scope>
    <source>
        <tissue evidence="4">Shoot tip</tissue>
    </source>
</reference>
<dbReference type="PANTHER" id="PTHR48085:SF5">
    <property type="entry name" value="CADMIUM_ZINC-TRANSPORTING ATPASE HMA4-RELATED"/>
    <property type="match status" value="1"/>
</dbReference>
<keyword evidence="3" id="KW-1133">Transmembrane helix</keyword>
<protein>
    <submittedName>
        <fullName evidence="4">CADMIUM/ZINC-TRANSPORTING ATPASE HMA2-RELATED</fullName>
    </submittedName>
</protein>
<evidence type="ECO:0000313" key="5">
    <source>
        <dbReference type="Proteomes" id="UP001151752"/>
    </source>
</evidence>
<organism evidence="4 5">
    <name type="scientific">Salix koriyanagi</name>
    <dbReference type="NCBI Taxonomy" id="2511006"/>
    <lineage>
        <taxon>Eukaryota</taxon>
        <taxon>Viridiplantae</taxon>
        <taxon>Streptophyta</taxon>
        <taxon>Embryophyta</taxon>
        <taxon>Tracheophyta</taxon>
        <taxon>Spermatophyta</taxon>
        <taxon>Magnoliopsida</taxon>
        <taxon>eudicotyledons</taxon>
        <taxon>Gunneridae</taxon>
        <taxon>Pentapetalae</taxon>
        <taxon>rosids</taxon>
        <taxon>fabids</taxon>
        <taxon>Malpighiales</taxon>
        <taxon>Salicaceae</taxon>
        <taxon>Saliceae</taxon>
        <taxon>Salix</taxon>
    </lineage>
</organism>
<gene>
    <name evidence="4" type="ORF">OIU74_025521</name>
</gene>
<evidence type="ECO:0000313" key="4">
    <source>
        <dbReference type="EMBL" id="KAJ6758882.1"/>
    </source>
</evidence>
<dbReference type="GO" id="GO:0016020">
    <property type="term" value="C:membrane"/>
    <property type="evidence" value="ECO:0007669"/>
    <property type="project" value="TreeGrafter"/>
</dbReference>
<evidence type="ECO:0000256" key="1">
    <source>
        <dbReference type="ARBA" id="ARBA00006024"/>
    </source>
</evidence>
<dbReference type="PANTHER" id="PTHR48085">
    <property type="entry name" value="CADMIUM/ZINC-TRANSPORTING ATPASE HMA2-RELATED"/>
    <property type="match status" value="1"/>
</dbReference>
<name>A0A9Q0W1M8_9ROSI</name>